<sequence>MTRNLQTSGWLALAGATFILASAVAASMLGGLHIEAGGVQLTLEASAERGLQLVFAATSQG</sequence>
<gene>
    <name evidence="1" type="ORF">D1224_06060</name>
</gene>
<dbReference type="Proteomes" id="UP000265431">
    <property type="component" value="Unassembled WGS sequence"/>
</dbReference>
<name>A0A399R1S7_9PROT</name>
<accession>A0A399R1S7</accession>
<protein>
    <submittedName>
        <fullName evidence="1">Uncharacterized protein</fullName>
    </submittedName>
</protein>
<organism evidence="1 2">
    <name type="scientific">Henriciella barbarensis</name>
    <dbReference type="NCBI Taxonomy" id="86342"/>
    <lineage>
        <taxon>Bacteria</taxon>
        <taxon>Pseudomonadati</taxon>
        <taxon>Pseudomonadota</taxon>
        <taxon>Alphaproteobacteria</taxon>
        <taxon>Hyphomonadales</taxon>
        <taxon>Hyphomonadaceae</taxon>
        <taxon>Henriciella</taxon>
    </lineage>
</organism>
<reference evidence="1 2" key="1">
    <citation type="submission" date="2018-08" db="EMBL/GenBank/DDBJ databases">
        <title>Henriciella mobilis sp. nov., isolated from seawater.</title>
        <authorList>
            <person name="Cheng H."/>
            <person name="Wu Y.-H."/>
            <person name="Xu X.-W."/>
            <person name="Guo L.-L."/>
        </authorList>
    </citation>
    <scope>NUCLEOTIDE SEQUENCE [LARGE SCALE GENOMIC DNA]</scope>
    <source>
        <strain evidence="1 2">CCUG66934</strain>
    </source>
</reference>
<keyword evidence="2" id="KW-1185">Reference proteome</keyword>
<dbReference type="RefSeq" id="WP_119379006.1">
    <property type="nucleotide sequence ID" value="NZ_QWGB01000005.1"/>
</dbReference>
<comment type="caution">
    <text evidence="1">The sequence shown here is derived from an EMBL/GenBank/DDBJ whole genome shotgun (WGS) entry which is preliminary data.</text>
</comment>
<dbReference type="EMBL" id="QWGB01000005">
    <property type="protein sequence ID" value="RIJ23817.1"/>
    <property type="molecule type" value="Genomic_DNA"/>
</dbReference>
<proteinExistence type="predicted"/>
<dbReference type="AlphaFoldDB" id="A0A399R1S7"/>
<dbReference type="OrthoDB" id="7631886at2"/>
<evidence type="ECO:0000313" key="1">
    <source>
        <dbReference type="EMBL" id="RIJ23817.1"/>
    </source>
</evidence>
<evidence type="ECO:0000313" key="2">
    <source>
        <dbReference type="Proteomes" id="UP000265431"/>
    </source>
</evidence>